<dbReference type="RefSeq" id="XP_062652064.1">
    <property type="nucleotide sequence ID" value="XM_062790247.1"/>
</dbReference>
<gene>
    <name evidence="5" type="ORF">N657DRAFT_607509</name>
</gene>
<evidence type="ECO:0000313" key="6">
    <source>
        <dbReference type="Proteomes" id="UP001302602"/>
    </source>
</evidence>
<dbReference type="GO" id="GO:0005840">
    <property type="term" value="C:ribosome"/>
    <property type="evidence" value="ECO:0007669"/>
    <property type="project" value="UniProtKB-KW"/>
</dbReference>
<dbReference type="InterPro" id="IPR036935">
    <property type="entry name" value="Ribosomal_bL9_N_sf"/>
</dbReference>
<keyword evidence="2" id="KW-0689">Ribosomal protein</keyword>
<dbReference type="GO" id="GO:0008080">
    <property type="term" value="F:N-acetyltransferase activity"/>
    <property type="evidence" value="ECO:0007669"/>
    <property type="project" value="TreeGrafter"/>
</dbReference>
<dbReference type="InterPro" id="IPR009027">
    <property type="entry name" value="Ribosomal_bL9/RNase_H1_N"/>
</dbReference>
<evidence type="ECO:0000256" key="3">
    <source>
        <dbReference type="ARBA" id="ARBA00023274"/>
    </source>
</evidence>
<dbReference type="GO" id="GO:1990904">
    <property type="term" value="C:ribonucleoprotein complex"/>
    <property type="evidence" value="ECO:0007669"/>
    <property type="project" value="UniProtKB-KW"/>
</dbReference>
<protein>
    <recommendedName>
        <fullName evidence="4">Ribosomal protein L9 domain-containing protein</fullName>
    </recommendedName>
</protein>
<comment type="caution">
    <text evidence="5">The sequence shown here is derived from an EMBL/GenBank/DDBJ whole genome shotgun (WGS) entry which is preliminary data.</text>
</comment>
<dbReference type="PANTHER" id="PTHR28037:SF1">
    <property type="entry name" value="ALCOHOL O-ACETYLTRANSFERASE 1-RELATED"/>
    <property type="match status" value="1"/>
</dbReference>
<dbReference type="EMBL" id="MU853223">
    <property type="protein sequence ID" value="KAK4128293.1"/>
    <property type="molecule type" value="Genomic_DNA"/>
</dbReference>
<evidence type="ECO:0000256" key="1">
    <source>
        <dbReference type="ARBA" id="ARBA00010605"/>
    </source>
</evidence>
<name>A0AAN6U8A4_9PEZI</name>
<dbReference type="Pfam" id="PF01281">
    <property type="entry name" value="Ribosomal_L9_N"/>
    <property type="match status" value="1"/>
</dbReference>
<evidence type="ECO:0000313" key="5">
    <source>
        <dbReference type="EMBL" id="KAK4128293.1"/>
    </source>
</evidence>
<dbReference type="GeneID" id="87827017"/>
<dbReference type="Proteomes" id="UP001302602">
    <property type="component" value="Unassembled WGS sequence"/>
</dbReference>
<reference evidence="5" key="2">
    <citation type="submission" date="2023-05" db="EMBL/GenBank/DDBJ databases">
        <authorList>
            <consortium name="Lawrence Berkeley National Laboratory"/>
            <person name="Steindorff A."/>
            <person name="Hensen N."/>
            <person name="Bonometti L."/>
            <person name="Westerberg I."/>
            <person name="Brannstrom I.O."/>
            <person name="Guillou S."/>
            <person name="Cros-Aarteil S."/>
            <person name="Calhoun S."/>
            <person name="Haridas S."/>
            <person name="Kuo A."/>
            <person name="Mondo S."/>
            <person name="Pangilinan J."/>
            <person name="Riley R."/>
            <person name="Labutti K."/>
            <person name="Andreopoulos B."/>
            <person name="Lipzen A."/>
            <person name="Chen C."/>
            <person name="Yanf M."/>
            <person name="Daum C."/>
            <person name="Ng V."/>
            <person name="Clum A."/>
            <person name="Ohm R."/>
            <person name="Martin F."/>
            <person name="Silar P."/>
            <person name="Natvig D."/>
            <person name="Lalanne C."/>
            <person name="Gautier V."/>
            <person name="Ament-Velasquez S.L."/>
            <person name="Kruys A."/>
            <person name="Hutchinson M.I."/>
            <person name="Powell A.J."/>
            <person name="Barry K."/>
            <person name="Miller A.N."/>
            <person name="Grigoriev I.V."/>
            <person name="Debuchy R."/>
            <person name="Gladieux P."/>
            <person name="Thoren M.H."/>
            <person name="Johannesson H."/>
        </authorList>
    </citation>
    <scope>NUCLEOTIDE SEQUENCE</scope>
    <source>
        <strain evidence="5">CBS 731.68</strain>
    </source>
</reference>
<keyword evidence="6" id="KW-1185">Reference proteome</keyword>
<comment type="similarity">
    <text evidence="1">Belongs to the bacterial ribosomal protein bL9 family.</text>
</comment>
<sequence length="680" mass="74389">MTAVMDASEELIRPLGPSLGGRAIPDVMDTAVANVVLAIPFLSVGIVGEDTNKAAFVQCPSIDLEHHVEYVEEEGTESGTQDSVLLRILENQHDRPWPEIEHRPPWKLTVIVRDSAPEDGRIVLDAVFAVHHAVADGRSTALFHRKLLGELNHSSGQPAQLMGRVLDVKGAGVGELVRPQEELVKFDLSWGFLLQTLWGELAPAWLRRQQPAAPWAGKVITPAPCRTRLRLVTVPAVTVTGVLAACREHQTTLTPLLHALALASLARHVPEDEAVAFHSSTPIDLRPFIDSNSFLGGRSRDLFGVFVTGQYHTFGTSTITTLRAEPSLDQIWRVAVDLRGSMKQHINNIPRNDIMGVLGWITDWRKFWLSKVGKPRQQTWEVSNIGSMPGGHAEREETSGRWKIGRSHMSQGATVTGAAISISPFADSTASPSAVSLVQTRAKSNRLRPQDQGVVVRLLEDIPKFGRKDAIFRVERGRMRNQWYPNKKAEYMTASRFRELGLTRDDIGERDIIFGTLEPADVDDAPEVPITTVRTTTPERAHTLLTTSIPETLTFHRKPIPAPAPAPPTQFISPLVASANPDSAQDQNTPLVIYGSVSATDIVGYIKGLLAGDADGSRIVLGPEDIKFRGLSEDTDRVKALGRWEVEISVGGRGLEPVRKVVEILPVAEKAGEADAQPAP</sequence>
<dbReference type="AlphaFoldDB" id="A0AAN6U8A4"/>
<dbReference type="InterPro" id="IPR023213">
    <property type="entry name" value="CAT-like_dom_sf"/>
</dbReference>
<dbReference type="Gene3D" id="3.30.559.30">
    <property type="entry name" value="Nonribosomal peptide synthetase, condensation domain"/>
    <property type="match status" value="1"/>
</dbReference>
<organism evidence="5 6">
    <name type="scientific">Parathielavia appendiculata</name>
    <dbReference type="NCBI Taxonomy" id="2587402"/>
    <lineage>
        <taxon>Eukaryota</taxon>
        <taxon>Fungi</taxon>
        <taxon>Dikarya</taxon>
        <taxon>Ascomycota</taxon>
        <taxon>Pezizomycotina</taxon>
        <taxon>Sordariomycetes</taxon>
        <taxon>Sordariomycetidae</taxon>
        <taxon>Sordariales</taxon>
        <taxon>Chaetomiaceae</taxon>
        <taxon>Parathielavia</taxon>
    </lineage>
</organism>
<evidence type="ECO:0000256" key="2">
    <source>
        <dbReference type="ARBA" id="ARBA00022980"/>
    </source>
</evidence>
<dbReference type="PANTHER" id="PTHR28037">
    <property type="entry name" value="ALCOHOL O-ACETYLTRANSFERASE 1-RELATED"/>
    <property type="match status" value="1"/>
</dbReference>
<dbReference type="InterPro" id="IPR010828">
    <property type="entry name" value="Atf2/Sli1-like"/>
</dbReference>
<dbReference type="InterPro" id="IPR020070">
    <property type="entry name" value="Ribosomal_bL9_N"/>
</dbReference>
<dbReference type="SUPFAM" id="SSF55658">
    <property type="entry name" value="L9 N-domain-like"/>
    <property type="match status" value="1"/>
</dbReference>
<dbReference type="Pfam" id="PF07247">
    <property type="entry name" value="AATase"/>
    <property type="match status" value="1"/>
</dbReference>
<reference evidence="5" key="1">
    <citation type="journal article" date="2023" name="Mol. Phylogenet. Evol.">
        <title>Genome-scale phylogeny and comparative genomics of the fungal order Sordariales.</title>
        <authorList>
            <person name="Hensen N."/>
            <person name="Bonometti L."/>
            <person name="Westerberg I."/>
            <person name="Brannstrom I.O."/>
            <person name="Guillou S."/>
            <person name="Cros-Aarteil S."/>
            <person name="Calhoun S."/>
            <person name="Haridas S."/>
            <person name="Kuo A."/>
            <person name="Mondo S."/>
            <person name="Pangilinan J."/>
            <person name="Riley R."/>
            <person name="LaButti K."/>
            <person name="Andreopoulos B."/>
            <person name="Lipzen A."/>
            <person name="Chen C."/>
            <person name="Yan M."/>
            <person name="Daum C."/>
            <person name="Ng V."/>
            <person name="Clum A."/>
            <person name="Steindorff A."/>
            <person name="Ohm R.A."/>
            <person name="Martin F."/>
            <person name="Silar P."/>
            <person name="Natvig D.O."/>
            <person name="Lalanne C."/>
            <person name="Gautier V."/>
            <person name="Ament-Velasquez S.L."/>
            <person name="Kruys A."/>
            <person name="Hutchinson M.I."/>
            <person name="Powell A.J."/>
            <person name="Barry K."/>
            <person name="Miller A.N."/>
            <person name="Grigoriev I.V."/>
            <person name="Debuchy R."/>
            <person name="Gladieux P."/>
            <person name="Hiltunen Thoren M."/>
            <person name="Johannesson H."/>
        </authorList>
    </citation>
    <scope>NUCLEOTIDE SEQUENCE</scope>
    <source>
        <strain evidence="5">CBS 731.68</strain>
    </source>
</reference>
<dbReference type="Gene3D" id="3.30.559.10">
    <property type="entry name" value="Chloramphenicol acetyltransferase-like domain"/>
    <property type="match status" value="1"/>
</dbReference>
<accession>A0AAN6U8A4</accession>
<dbReference type="InterPro" id="IPR052058">
    <property type="entry name" value="Alcohol_O-acetyltransferase"/>
</dbReference>
<feature type="domain" description="Ribosomal protein L9" evidence="4">
    <location>
        <begin position="456"/>
        <end position="499"/>
    </location>
</feature>
<evidence type="ECO:0000259" key="4">
    <source>
        <dbReference type="Pfam" id="PF01281"/>
    </source>
</evidence>
<proteinExistence type="inferred from homology"/>
<dbReference type="Gene3D" id="3.40.5.10">
    <property type="entry name" value="Ribosomal protein L9, N-terminal domain"/>
    <property type="match status" value="1"/>
</dbReference>
<keyword evidence="3" id="KW-0687">Ribonucleoprotein</keyword>